<sequence>MFFSHVFIEKPLQLQYGRHTNRHPIYRVQFSKMSKNLIKPEPPELVLFVNFDPQKLNARIPVLTKVDQLESGDEVWKFLQSEQQPKLYDIERQLTPKQAFNGRTK</sequence>
<gene>
    <name evidence="1" type="ORF">EZS28_049452</name>
</gene>
<dbReference type="AlphaFoldDB" id="A0A5J4TBG6"/>
<feature type="non-terminal residue" evidence="1">
    <location>
        <position position="105"/>
    </location>
</feature>
<dbReference type="Proteomes" id="UP000324800">
    <property type="component" value="Unassembled WGS sequence"/>
</dbReference>
<proteinExistence type="predicted"/>
<comment type="caution">
    <text evidence="1">The sequence shown here is derived from an EMBL/GenBank/DDBJ whole genome shotgun (WGS) entry which is preliminary data.</text>
</comment>
<accession>A0A5J4TBG6</accession>
<dbReference type="EMBL" id="SNRW01035304">
    <property type="protein sequence ID" value="KAA6355021.1"/>
    <property type="molecule type" value="Genomic_DNA"/>
</dbReference>
<evidence type="ECO:0000313" key="2">
    <source>
        <dbReference type="Proteomes" id="UP000324800"/>
    </source>
</evidence>
<evidence type="ECO:0000313" key="1">
    <source>
        <dbReference type="EMBL" id="KAA6355021.1"/>
    </source>
</evidence>
<organism evidence="1 2">
    <name type="scientific">Streblomastix strix</name>
    <dbReference type="NCBI Taxonomy" id="222440"/>
    <lineage>
        <taxon>Eukaryota</taxon>
        <taxon>Metamonada</taxon>
        <taxon>Preaxostyla</taxon>
        <taxon>Oxymonadida</taxon>
        <taxon>Streblomastigidae</taxon>
        <taxon>Streblomastix</taxon>
    </lineage>
</organism>
<protein>
    <submittedName>
        <fullName evidence="1">Uncharacterized protein</fullName>
    </submittedName>
</protein>
<reference evidence="1 2" key="1">
    <citation type="submission" date="2019-03" db="EMBL/GenBank/DDBJ databases">
        <title>Single cell metagenomics reveals metabolic interactions within the superorganism composed of flagellate Streblomastix strix and complex community of Bacteroidetes bacteria on its surface.</title>
        <authorList>
            <person name="Treitli S.C."/>
            <person name="Kolisko M."/>
            <person name="Husnik F."/>
            <person name="Keeling P."/>
            <person name="Hampl V."/>
        </authorList>
    </citation>
    <scope>NUCLEOTIDE SEQUENCE [LARGE SCALE GENOMIC DNA]</scope>
    <source>
        <strain evidence="1">ST1C</strain>
    </source>
</reference>
<name>A0A5J4TBG6_9EUKA</name>